<organism evidence="1 2">
    <name type="scientific">Danaus chrysippus</name>
    <name type="common">African queen</name>
    <dbReference type="NCBI Taxonomy" id="151541"/>
    <lineage>
        <taxon>Eukaryota</taxon>
        <taxon>Metazoa</taxon>
        <taxon>Ecdysozoa</taxon>
        <taxon>Arthropoda</taxon>
        <taxon>Hexapoda</taxon>
        <taxon>Insecta</taxon>
        <taxon>Pterygota</taxon>
        <taxon>Neoptera</taxon>
        <taxon>Endopterygota</taxon>
        <taxon>Lepidoptera</taxon>
        <taxon>Glossata</taxon>
        <taxon>Ditrysia</taxon>
        <taxon>Papilionoidea</taxon>
        <taxon>Nymphalidae</taxon>
        <taxon>Danainae</taxon>
        <taxon>Danaini</taxon>
        <taxon>Danaina</taxon>
        <taxon>Danaus</taxon>
        <taxon>Anosia</taxon>
    </lineage>
</organism>
<sequence length="84" mass="8789">MVAMVASASGYGTLRRFLSAPDGQDVDNTGVVPSASVAVSKFSVVKKELERSNGRSVGVDDPTFLFNIHLCLISTLDSTSLASP</sequence>
<dbReference type="OrthoDB" id="2125658at2759"/>
<dbReference type="AlphaFoldDB" id="A0A8J2W423"/>
<dbReference type="Proteomes" id="UP000789524">
    <property type="component" value="Unassembled WGS sequence"/>
</dbReference>
<gene>
    <name evidence="1" type="ORF">DCHRY22_LOCUS7142</name>
</gene>
<keyword evidence="2" id="KW-1185">Reference proteome</keyword>
<name>A0A8J2W423_9NEOP</name>
<protein>
    <submittedName>
        <fullName evidence="1">(African queen) hypothetical protein</fullName>
    </submittedName>
</protein>
<reference evidence="1" key="1">
    <citation type="submission" date="2021-09" db="EMBL/GenBank/DDBJ databases">
        <authorList>
            <person name="Martin H S."/>
        </authorList>
    </citation>
    <scope>NUCLEOTIDE SEQUENCE</scope>
</reference>
<evidence type="ECO:0000313" key="1">
    <source>
        <dbReference type="EMBL" id="CAG9566515.1"/>
    </source>
</evidence>
<proteinExistence type="predicted"/>
<evidence type="ECO:0000313" key="2">
    <source>
        <dbReference type="Proteomes" id="UP000789524"/>
    </source>
</evidence>
<dbReference type="EMBL" id="CAKASE010000057">
    <property type="protein sequence ID" value="CAG9566515.1"/>
    <property type="molecule type" value="Genomic_DNA"/>
</dbReference>
<comment type="caution">
    <text evidence="1">The sequence shown here is derived from an EMBL/GenBank/DDBJ whole genome shotgun (WGS) entry which is preliminary data.</text>
</comment>
<accession>A0A8J2W423</accession>